<evidence type="ECO:0000259" key="4">
    <source>
        <dbReference type="Pfam" id="PF13472"/>
    </source>
</evidence>
<evidence type="ECO:0000256" key="1">
    <source>
        <dbReference type="ARBA" id="ARBA00008668"/>
    </source>
</evidence>
<feature type="signal peptide" evidence="3">
    <location>
        <begin position="1"/>
        <end position="25"/>
    </location>
</feature>
<dbReference type="InterPro" id="IPR037459">
    <property type="entry name" value="RhgT-like"/>
</dbReference>
<protein>
    <submittedName>
        <fullName evidence="5">Rhamnogalacturonan acetylesterase</fullName>
    </submittedName>
</protein>
<proteinExistence type="inferred from homology"/>
<comment type="similarity">
    <text evidence="1">Belongs to the 'GDSL' lipolytic enzyme family.</text>
</comment>
<dbReference type="InterPro" id="IPR008979">
    <property type="entry name" value="Galactose-bd-like_sf"/>
</dbReference>
<dbReference type="AlphaFoldDB" id="A0AA37ME13"/>
<evidence type="ECO:0000313" key="6">
    <source>
        <dbReference type="Proteomes" id="UP000887043"/>
    </source>
</evidence>
<accession>A0AA37ME13</accession>
<feature type="domain" description="SGNH hydrolase-type esterase" evidence="4">
    <location>
        <begin position="175"/>
        <end position="326"/>
    </location>
</feature>
<name>A0AA37ME13_SEGBR</name>
<keyword evidence="3" id="KW-0732">Signal</keyword>
<dbReference type="CDD" id="cd01821">
    <property type="entry name" value="Rhamnogalacturan_acetylesterase_like"/>
    <property type="match status" value="1"/>
</dbReference>
<dbReference type="GO" id="GO:0016788">
    <property type="term" value="F:hydrolase activity, acting on ester bonds"/>
    <property type="evidence" value="ECO:0007669"/>
    <property type="project" value="UniProtKB-ARBA"/>
</dbReference>
<dbReference type="EMBL" id="BPTR01000001">
    <property type="protein sequence ID" value="GJG27503.1"/>
    <property type="molecule type" value="Genomic_DNA"/>
</dbReference>
<dbReference type="InterPro" id="IPR036514">
    <property type="entry name" value="SGNH_hydro_sf"/>
</dbReference>
<keyword evidence="2" id="KW-0378">Hydrolase</keyword>
<dbReference type="InterPro" id="IPR013830">
    <property type="entry name" value="SGNH_hydro"/>
</dbReference>
<sequence>MIIGRTMKIKLLLAGLLLSALGVSAQTYQFDMTKSQPNYTDQAGYGYDVVAAPEQKDIKKAFFFSVKVPDGNYRVTVTLGSSKRAASTVVRAECRRLFLEECVTKKGKYQTFSFLVNKRSPYINNKERVLIKDREREYLHWDDRLTLEFNGSAPAVREIRVERDTIAPTVFLCGNSTVVDQAKEPWASWGQMIPRWFDDQVCFANFAESGLTASSFIAQKRLDKIMSMIKKGDYVLCEFGHNDQKEKGPGAGAYYNFSFALKKFIDMTRKAGATIIFVTPTQRRAWDTSKTKILETHSNYPEAMRAVAIREKVPVIELHDMTRTFFETLGYDNSTKALVHYPANTFPGQTTALADNTHFNQYGAYEVSKMVVMGMKKLQLPIVNNLRNDWKDYNPAQPDDWKTFHWALCPIYETIKPDGN</sequence>
<evidence type="ECO:0000256" key="2">
    <source>
        <dbReference type="ARBA" id="ARBA00022801"/>
    </source>
</evidence>
<evidence type="ECO:0000256" key="3">
    <source>
        <dbReference type="SAM" id="SignalP"/>
    </source>
</evidence>
<dbReference type="SUPFAM" id="SSF49785">
    <property type="entry name" value="Galactose-binding domain-like"/>
    <property type="match status" value="1"/>
</dbReference>
<evidence type="ECO:0000313" key="5">
    <source>
        <dbReference type="EMBL" id="GJG27503.1"/>
    </source>
</evidence>
<dbReference type="Pfam" id="PF13472">
    <property type="entry name" value="Lipase_GDSL_2"/>
    <property type="match status" value="1"/>
</dbReference>
<comment type="caution">
    <text evidence="5">The sequence shown here is derived from an EMBL/GenBank/DDBJ whole genome shotgun (WGS) entry which is preliminary data.</text>
</comment>
<dbReference type="PANTHER" id="PTHR43695">
    <property type="entry name" value="PUTATIVE (AFU_ORTHOLOGUE AFUA_2G17250)-RELATED"/>
    <property type="match status" value="1"/>
</dbReference>
<dbReference type="Gene3D" id="2.60.120.430">
    <property type="entry name" value="Galactose-binding lectin"/>
    <property type="match status" value="1"/>
</dbReference>
<dbReference type="SUPFAM" id="SSF52266">
    <property type="entry name" value="SGNH hydrolase"/>
    <property type="match status" value="1"/>
</dbReference>
<dbReference type="PANTHER" id="PTHR43695:SF1">
    <property type="entry name" value="RHAMNOGALACTURONAN ACETYLESTERASE"/>
    <property type="match status" value="1"/>
</dbReference>
<gene>
    <name evidence="5" type="ORF">PRRU23_12030</name>
</gene>
<feature type="chain" id="PRO_5041316594" evidence="3">
    <location>
        <begin position="26"/>
        <end position="420"/>
    </location>
</feature>
<dbReference type="Gene3D" id="3.40.50.1110">
    <property type="entry name" value="SGNH hydrolase"/>
    <property type="match status" value="1"/>
</dbReference>
<reference evidence="5" key="1">
    <citation type="submission" date="2021-08" db="EMBL/GenBank/DDBJ databases">
        <title>Prevotella lacticifex sp. nov., isolated from rumen of cow.</title>
        <authorList>
            <person name="Shinkai T."/>
            <person name="Ikeyama N."/>
            <person name="Kumagai M."/>
            <person name="Ohmori H."/>
            <person name="Sakamoto M."/>
            <person name="Ohkuma M."/>
            <person name="Mitsumori M."/>
        </authorList>
    </citation>
    <scope>NUCLEOTIDE SEQUENCE</scope>
    <source>
        <strain evidence="5">DSM 11371</strain>
    </source>
</reference>
<dbReference type="Proteomes" id="UP000887043">
    <property type="component" value="Unassembled WGS sequence"/>
</dbReference>
<organism evidence="5 6">
    <name type="scientific">Segatella bryantii</name>
    <name type="common">Prevotella bryantii</name>
    <dbReference type="NCBI Taxonomy" id="77095"/>
    <lineage>
        <taxon>Bacteria</taxon>
        <taxon>Pseudomonadati</taxon>
        <taxon>Bacteroidota</taxon>
        <taxon>Bacteroidia</taxon>
        <taxon>Bacteroidales</taxon>
        <taxon>Prevotellaceae</taxon>
        <taxon>Segatella</taxon>
    </lineage>
</organism>